<dbReference type="Ensembl" id="ENSEAST00005059741.1">
    <property type="protein sequence ID" value="ENSEASP00005047590.1"/>
    <property type="gene ID" value="ENSEASG00005011289.2"/>
</dbReference>
<dbReference type="GO" id="GO:0034145">
    <property type="term" value="P:positive regulation of toll-like receptor 4 signaling pathway"/>
    <property type="evidence" value="ECO:0007669"/>
    <property type="project" value="TreeGrafter"/>
</dbReference>
<dbReference type="InterPro" id="IPR042234">
    <property type="entry name" value="WDFY1/WDFY2"/>
</dbReference>
<dbReference type="InterPro" id="IPR015943">
    <property type="entry name" value="WD40/YVTN_repeat-like_dom_sf"/>
</dbReference>
<reference evidence="3" key="3">
    <citation type="submission" date="2025-09" db="UniProtKB">
        <authorList>
            <consortium name="Ensembl"/>
        </authorList>
    </citation>
    <scope>IDENTIFICATION</scope>
</reference>
<evidence type="ECO:0000256" key="2">
    <source>
        <dbReference type="SAM" id="Phobius"/>
    </source>
</evidence>
<feature type="repeat" description="WD" evidence="1">
    <location>
        <begin position="20"/>
        <end position="51"/>
    </location>
</feature>
<organism evidence="3 4">
    <name type="scientific">Equus asinus</name>
    <name type="common">Donkey</name>
    <name type="synonym">Equus africanus asinus</name>
    <dbReference type="NCBI Taxonomy" id="9793"/>
    <lineage>
        <taxon>Eukaryota</taxon>
        <taxon>Metazoa</taxon>
        <taxon>Chordata</taxon>
        <taxon>Craniata</taxon>
        <taxon>Vertebrata</taxon>
        <taxon>Euteleostomi</taxon>
        <taxon>Mammalia</taxon>
        <taxon>Eutheria</taxon>
        <taxon>Laurasiatheria</taxon>
        <taxon>Perissodactyla</taxon>
        <taxon>Equidae</taxon>
        <taxon>Equus</taxon>
    </lineage>
</organism>
<dbReference type="PANTHER" id="PTHR46189">
    <property type="entry name" value="LD41958P"/>
    <property type="match status" value="1"/>
</dbReference>
<dbReference type="PROSITE" id="PS50082">
    <property type="entry name" value="WD_REPEATS_2"/>
    <property type="match status" value="1"/>
</dbReference>
<dbReference type="InterPro" id="IPR036322">
    <property type="entry name" value="WD40_repeat_dom_sf"/>
</dbReference>
<name>A0A9L0JEE4_EQUAS</name>
<sequence>MAAEIHSRPQSSRPVLLSKIEGHQDAVTAALLIPKEDGVITASEDRTIRVWLKRDSGQYWPSIYHTMASPCSAMAYHHDSRRIFVGQDNGAVMVGLYCYEFPSLDHFCCIPYELVWCILIFLFIQIFLISPLIS</sequence>
<dbReference type="Pfam" id="PF00400">
    <property type="entry name" value="WD40"/>
    <property type="match status" value="1"/>
</dbReference>
<dbReference type="PROSITE" id="PS50294">
    <property type="entry name" value="WD_REPEATS_REGION"/>
    <property type="match status" value="1"/>
</dbReference>
<dbReference type="GO" id="GO:0034141">
    <property type="term" value="P:positive regulation of toll-like receptor 3 signaling pathway"/>
    <property type="evidence" value="ECO:0007669"/>
    <property type="project" value="TreeGrafter"/>
</dbReference>
<keyword evidence="2" id="KW-0812">Transmembrane</keyword>
<dbReference type="InterPro" id="IPR001680">
    <property type="entry name" value="WD40_rpt"/>
</dbReference>
<dbReference type="GO" id="GO:0005769">
    <property type="term" value="C:early endosome"/>
    <property type="evidence" value="ECO:0007669"/>
    <property type="project" value="TreeGrafter"/>
</dbReference>
<dbReference type="PANTHER" id="PTHR46189:SF2">
    <property type="entry name" value="WD REPEAT AND FYVE DOMAIN-CONTAINING PROTEIN 1"/>
    <property type="match status" value="1"/>
</dbReference>
<reference evidence="3" key="2">
    <citation type="submission" date="2025-08" db="UniProtKB">
        <authorList>
            <consortium name="Ensembl"/>
        </authorList>
    </citation>
    <scope>IDENTIFICATION</scope>
</reference>
<gene>
    <name evidence="3" type="primary">WDFY1</name>
</gene>
<keyword evidence="2" id="KW-0472">Membrane</keyword>
<keyword evidence="2" id="KW-1133">Transmembrane helix</keyword>
<dbReference type="Proteomes" id="UP000694387">
    <property type="component" value="Chromosome 19"/>
</dbReference>
<evidence type="ECO:0000313" key="4">
    <source>
        <dbReference type="Proteomes" id="UP000694387"/>
    </source>
</evidence>
<dbReference type="GeneTree" id="ENSGT00940000157731"/>
<accession>A0A9L0JEE4</accession>
<feature type="transmembrane region" description="Helical" evidence="2">
    <location>
        <begin position="114"/>
        <end position="133"/>
    </location>
</feature>
<evidence type="ECO:0000256" key="1">
    <source>
        <dbReference type="PROSITE-ProRule" id="PRU00221"/>
    </source>
</evidence>
<dbReference type="SMART" id="SM00320">
    <property type="entry name" value="WD40"/>
    <property type="match status" value="1"/>
</dbReference>
<reference evidence="3 4" key="1">
    <citation type="journal article" date="2020" name="Nat. Commun.">
        <title>Donkey genomes provide new insights into domestication and selection for coat color.</title>
        <authorList>
            <person name="Wang"/>
            <person name="C."/>
            <person name="Li"/>
            <person name="H."/>
            <person name="Guo"/>
            <person name="Y."/>
            <person name="Huang"/>
            <person name="J."/>
            <person name="Sun"/>
            <person name="Y."/>
            <person name="Min"/>
            <person name="J."/>
            <person name="Wang"/>
            <person name="J."/>
            <person name="Fang"/>
            <person name="X."/>
            <person name="Zhao"/>
            <person name="Z."/>
            <person name="Wang"/>
            <person name="S."/>
            <person name="Zhang"/>
            <person name="Y."/>
            <person name="Liu"/>
            <person name="Q."/>
            <person name="Jiang"/>
            <person name="Q."/>
            <person name="Wang"/>
            <person name="X."/>
            <person name="Guo"/>
            <person name="Y."/>
            <person name="Yang"/>
            <person name="C."/>
            <person name="Wang"/>
            <person name="Y."/>
            <person name="Tian"/>
            <person name="F."/>
            <person name="Zhuang"/>
            <person name="G."/>
            <person name="Fan"/>
            <person name="Y."/>
            <person name="Gao"/>
            <person name="Q."/>
            <person name="Li"/>
            <person name="Y."/>
            <person name="Ju"/>
            <person name="Z."/>
            <person name="Li"/>
            <person name="J."/>
            <person name="Li"/>
            <person name="R."/>
            <person name="Hou"/>
            <person name="M."/>
            <person name="Yang"/>
            <person name="G."/>
            <person name="Liu"/>
            <person name="G."/>
            <person name="Liu"/>
            <person name="W."/>
            <person name="Guo"/>
            <person name="J."/>
            <person name="Pan"/>
            <person name="S."/>
            <person name="Fan"/>
            <person name="G."/>
            <person name="Zhang"/>
            <person name="W."/>
            <person name="Zhang"/>
            <person name="R."/>
            <person name="Yu"/>
            <person name="J."/>
            <person name="Zhang"/>
            <person name="X."/>
            <person name="Yin"/>
            <person name="Q."/>
            <person name="Ji"/>
            <person name="C."/>
            <person name="Jin"/>
            <person name="Y."/>
            <person name="Yue"/>
            <person name="G."/>
            <person name="Liu"/>
            <person name="M."/>
            <person name="Xu"/>
            <person name="J."/>
            <person name="Liu"/>
            <person name="S."/>
            <person name="Jordana"/>
            <person name="J."/>
            <person name="Noce"/>
            <person name="A."/>
            <person name="Amills"/>
            <person name="M."/>
            <person name="Wu"/>
            <person name="D.D."/>
            <person name="Li"/>
            <person name="S."/>
            <person name="Zhou"/>
            <person name="X. and Zhong"/>
            <person name="J."/>
        </authorList>
    </citation>
    <scope>NUCLEOTIDE SEQUENCE [LARGE SCALE GENOMIC DNA]</scope>
</reference>
<dbReference type="SUPFAM" id="SSF50978">
    <property type="entry name" value="WD40 repeat-like"/>
    <property type="match status" value="1"/>
</dbReference>
<dbReference type="Gene3D" id="2.130.10.10">
    <property type="entry name" value="YVTN repeat-like/Quinoprotein amine dehydrogenase"/>
    <property type="match status" value="1"/>
</dbReference>
<evidence type="ECO:0000313" key="3">
    <source>
        <dbReference type="Ensembl" id="ENSEASP00005047590.1"/>
    </source>
</evidence>
<keyword evidence="1" id="KW-0853">WD repeat</keyword>
<keyword evidence="4" id="KW-1185">Reference proteome</keyword>
<proteinExistence type="predicted"/>
<protein>
    <submittedName>
        <fullName evidence="3">WD repeat and FYVE domain containing 1</fullName>
    </submittedName>
</protein>
<dbReference type="AlphaFoldDB" id="A0A9L0JEE4"/>